<feature type="compositionally biased region" description="Acidic residues" evidence="4">
    <location>
        <begin position="1092"/>
        <end position="1109"/>
    </location>
</feature>
<organism evidence="5 6">
    <name type="scientific">Parascedosporium putredinis</name>
    <dbReference type="NCBI Taxonomy" id="1442378"/>
    <lineage>
        <taxon>Eukaryota</taxon>
        <taxon>Fungi</taxon>
        <taxon>Dikarya</taxon>
        <taxon>Ascomycota</taxon>
        <taxon>Pezizomycotina</taxon>
        <taxon>Sordariomycetes</taxon>
        <taxon>Hypocreomycetidae</taxon>
        <taxon>Microascales</taxon>
        <taxon>Microascaceae</taxon>
        <taxon>Parascedosporium</taxon>
    </lineage>
</organism>
<dbReference type="SMART" id="SM00248">
    <property type="entry name" value="ANK"/>
    <property type="match status" value="10"/>
</dbReference>
<dbReference type="Gene3D" id="1.25.40.20">
    <property type="entry name" value="Ankyrin repeat-containing domain"/>
    <property type="match status" value="4"/>
</dbReference>
<dbReference type="Pfam" id="PF12796">
    <property type="entry name" value="Ank_2"/>
    <property type="match status" value="1"/>
</dbReference>
<evidence type="ECO:0000313" key="5">
    <source>
        <dbReference type="EMBL" id="CAI4216811.1"/>
    </source>
</evidence>
<evidence type="ECO:0008006" key="7">
    <source>
        <dbReference type="Google" id="ProtNLM"/>
    </source>
</evidence>
<feature type="region of interest" description="Disordered" evidence="4">
    <location>
        <begin position="1088"/>
        <end position="1110"/>
    </location>
</feature>
<protein>
    <recommendedName>
        <fullName evidence="7">Ankyrin repeat protein</fullName>
    </recommendedName>
</protein>
<evidence type="ECO:0000313" key="6">
    <source>
        <dbReference type="Proteomes" id="UP000838763"/>
    </source>
</evidence>
<name>A0A9P1H7H1_9PEZI</name>
<feature type="compositionally biased region" description="Acidic residues" evidence="4">
    <location>
        <begin position="1657"/>
        <end position="1669"/>
    </location>
</feature>
<dbReference type="EMBL" id="CALLCH030000015">
    <property type="protein sequence ID" value="CAI4216811.1"/>
    <property type="molecule type" value="Genomic_DNA"/>
</dbReference>
<dbReference type="PANTHER" id="PTHR24126:SF14">
    <property type="entry name" value="ANK_REP_REGION DOMAIN-CONTAINING PROTEIN"/>
    <property type="match status" value="1"/>
</dbReference>
<feature type="repeat" description="ANK" evidence="3">
    <location>
        <begin position="1388"/>
        <end position="1420"/>
    </location>
</feature>
<feature type="region of interest" description="Disordered" evidence="4">
    <location>
        <begin position="563"/>
        <end position="618"/>
    </location>
</feature>
<evidence type="ECO:0000256" key="2">
    <source>
        <dbReference type="ARBA" id="ARBA00023043"/>
    </source>
</evidence>
<feature type="region of interest" description="Disordered" evidence="4">
    <location>
        <begin position="1649"/>
        <end position="1748"/>
    </location>
</feature>
<feature type="compositionally biased region" description="Acidic residues" evidence="4">
    <location>
        <begin position="1726"/>
        <end position="1748"/>
    </location>
</feature>
<gene>
    <name evidence="5" type="ORF">PPNO1_LOCUS6457</name>
</gene>
<dbReference type="PROSITE" id="PS50297">
    <property type="entry name" value="ANK_REP_REGION"/>
    <property type="match status" value="3"/>
</dbReference>
<dbReference type="PROSITE" id="PS50088">
    <property type="entry name" value="ANK_REPEAT"/>
    <property type="match status" value="3"/>
</dbReference>
<dbReference type="Pfam" id="PF00023">
    <property type="entry name" value="Ank"/>
    <property type="match status" value="1"/>
</dbReference>
<feature type="repeat" description="ANK" evidence="3">
    <location>
        <begin position="532"/>
        <end position="564"/>
    </location>
</feature>
<evidence type="ECO:0000256" key="3">
    <source>
        <dbReference type="PROSITE-ProRule" id="PRU00023"/>
    </source>
</evidence>
<feature type="compositionally biased region" description="Acidic residues" evidence="4">
    <location>
        <begin position="603"/>
        <end position="618"/>
    </location>
</feature>
<evidence type="ECO:0000256" key="4">
    <source>
        <dbReference type="SAM" id="MobiDB-lite"/>
    </source>
</evidence>
<dbReference type="SUPFAM" id="SSF48403">
    <property type="entry name" value="Ankyrin repeat"/>
    <property type="match status" value="2"/>
</dbReference>
<dbReference type="PANTHER" id="PTHR24126">
    <property type="entry name" value="ANKYRIN REPEAT, PH AND SEC7 DOMAIN CONTAINING PROTEIN SECG-RELATED"/>
    <property type="match status" value="1"/>
</dbReference>
<dbReference type="OrthoDB" id="539213at2759"/>
<sequence length="1748" mass="196982">MPIELEPIPAPHAELVNFIADHPDKPLVDIISPYRRYESQLRTVFAQDRQDPRLNDPYVNVLPLFTENTKRITTRARNLAEESETEKDRYIMALPDDKRRAHGSPATVSSLKEFQKNFGIFSENSLADMDWNNVVAAGSSVVNCLLPVPTEFNTTKRKLREYYHERFCPASDVDLFLYGLNEEEALEKIKQIEQAVRDAILTEVTVVRTKYAVTIASQYPTRHIQVVLRSYKSISEILTGFDIDAAGGAYDGNQVYVTPRALGSFISQINHIDLSRRSPSYENRLSKYSHRNFEVYWPDLDRSKIDPTIFERSFGRTLGLARLLVLERLPTSSSRETYLNKRREERGRPALFYTRMRLRGNIKDNHEDEVADWVDETDVSNYHTFTVPYGQHFHAKKIEKLCYTRDLLLNAEWNQHKNREVYLHRHPAFFGRVQDVIEDCCGTCPQPVTPEEIEIAKKESEIYISGKIKLLIDDPGRQQIGSFNPLTDDDWTDMAYVGNTARLCQSIVDSDLDEVLAWLSQPCADVNRRDYTGRTPLHLAVASSSPEIVKALVHHGARLTARLADGKLPSTSRPSADAKRKALRDEGKEEKKEPAKPAKPESESDESSDEEEDSEEDLDMLEDAASDDDGAHSFATGSFVNVKNDAEVDHIKQLEEGNDDEPDFYKIDVLAWDSPARLCTSPLHTAMKKSSRRFAIMVAKSMAKLLLSLGATSSQADLNGCTVFHRYVDSGEMEMIDTLWENDKTGVKTSINHLVIGSNYWNPSAIAPLHLAIANGDSTFVLRLLEAGANPQIDFETWLKAAKFSSRGTIQPLIAALQHCTDPETAIHLLERGADPNALPTTTRNIIKNEWNRRYTKGESALDIVRSYITGLREYKPPILDGKKPTLTPGIDEYLDNFMDGTYQYCVVSAKVRSVKETYKNAVKAYERDSCKVHSSKKREQYAQRQQAVQEAIAGYEKLEKVLIEKGGKTFAELYPEIVKEHPGLYPFSYDFRFSNVTDVTEARKVAYIQLFEAAWRGDLEKIKSLTMQSWDEEQTEPPLKISVTDAVSNSPFSLAFLFGHYDVAWGIAEIAQAQYAPDEEEKRYEIKHDEDEGYTDDDDSDACSDDGDEPKIVSKAVDKKFTIENIGQISMQVKSKTKALDMVNWVVNTFVLKDGQLDHESANYANETILDFLLKKCTDESVFKRFIDLIIHFGRKSFDKSKSDEGGYSFPEDVFQKLVEKGKVGALAEVIRKTGAGIPLDHLVKRTGVEVKEKPRFYQGLSVYGKKRKDWANAGRNMYVKPIGLQSPPLLYAALGGNLESVEWFLTETPLRLYTEFSQSKAAQEDSRFKHLTTTGGFEGLVSKWLGNQNELVLYCAILAPETEQGLKLVKYLIKGCPTALEAKDSDNNTPLLAAALQGHVEYCKLLIRGGADQSVRNKSGDNVIHCALKRGPKAAQLKPLLEALDKGLLEHLLKQRCTLEQGGHTPLHAYINELTTDDYRWQPSPKNHSAKQGTEVVQLLLHYSKGAELELLSASGDSCLHTAVLRSFSWLTGLLLSVRPKLLYRENAVGRTPGEMARDKIMAKILKQPSQLQVSNSNRTGAWVAETIAQKAEQKEKTKTSEPNMDKVWEICSAVAAKYPDKRRIVSLNEASDVAKRLGEAHTSSRYFTIAPKAEEDEEDEAEDENKDENKAEATQTGFVTAQANQRVHSSWKSPDEEKRLREKKEANRGAPCEGCGHWHEEPASSDEEGSSEDDDDEDSEDEDDD</sequence>
<feature type="repeat" description="ANK" evidence="3">
    <location>
        <begin position="764"/>
        <end position="796"/>
    </location>
</feature>
<comment type="caution">
    <text evidence="5">The sequence shown here is derived from an EMBL/GenBank/DDBJ whole genome shotgun (WGS) entry which is preliminary data.</text>
</comment>
<feature type="compositionally biased region" description="Basic and acidic residues" evidence="4">
    <location>
        <begin position="576"/>
        <end position="602"/>
    </location>
</feature>
<dbReference type="Proteomes" id="UP000838763">
    <property type="component" value="Unassembled WGS sequence"/>
</dbReference>
<feature type="compositionally biased region" description="Polar residues" evidence="4">
    <location>
        <begin position="1677"/>
        <end position="1695"/>
    </location>
</feature>
<accession>A0A9P1H7H1</accession>
<proteinExistence type="predicted"/>
<evidence type="ECO:0000256" key="1">
    <source>
        <dbReference type="ARBA" id="ARBA00022737"/>
    </source>
</evidence>
<dbReference type="InterPro" id="IPR002110">
    <property type="entry name" value="Ankyrin_rpt"/>
</dbReference>
<keyword evidence="6" id="KW-1185">Reference proteome</keyword>
<keyword evidence="1" id="KW-0677">Repeat</keyword>
<reference evidence="5" key="1">
    <citation type="submission" date="2022-11" db="EMBL/GenBank/DDBJ databases">
        <authorList>
            <person name="Scott C."/>
            <person name="Bruce N."/>
        </authorList>
    </citation>
    <scope>NUCLEOTIDE SEQUENCE</scope>
</reference>
<dbReference type="InterPro" id="IPR036770">
    <property type="entry name" value="Ankyrin_rpt-contain_sf"/>
</dbReference>
<feature type="compositionally biased region" description="Basic and acidic residues" evidence="4">
    <location>
        <begin position="1696"/>
        <end position="1710"/>
    </location>
</feature>
<keyword evidence="2 3" id="KW-0040">ANK repeat</keyword>